<comment type="subcellular location">
    <subcellularLocation>
        <location evidence="3">Cell membrane</location>
        <topology evidence="3">Peripheral membrane protein</topology>
        <orientation evidence="3">Cytoplasmic side</orientation>
    </subcellularLocation>
</comment>
<dbReference type="NCBIfam" id="NF004730">
    <property type="entry name" value="PRK06074.1-1"/>
    <property type="match status" value="1"/>
</dbReference>
<dbReference type="KEGG" id="kde:CDSE_0790"/>
<sequence length="204" mass="23600">MNQLEILKNTLCQTLGNYQVNLLDIAFNELTLEVMPDDWLDVCDVLKSDNRLCFESCIDLCAVDYLSWGKTSLSEVDEVFSGKRFAVVIHLLSIVKNWRLRVRTWASSNDYPAIDSLVKCWPGVGWFEREAFDLFGVVFNNNPDLRRIITDYGFVGHPFRKDFPLSGHVEMTYDEDLKKVVYKNVSIDTREITPRIIRESSYGL</sequence>
<comment type="subunit">
    <text evidence="3">NDH-1 is composed of 14 different subunits. Subunits NuoB, C, D, E, F, and G constitute the peripheral sector of the complex.</text>
</comment>
<keyword evidence="6" id="KW-1185">Reference proteome</keyword>
<dbReference type="EMBL" id="CP003803">
    <property type="protein sequence ID" value="AGF47050.1"/>
    <property type="molecule type" value="Genomic_DNA"/>
</dbReference>
<reference evidence="5 6" key="1">
    <citation type="journal article" date="2013" name="Genome Biol. Evol.">
        <title>Genome evolution and phylogenomic analysis of candidatus kinetoplastibacterium, the betaproteobacterial endosymbionts of strigomonas and angomonas.</title>
        <authorList>
            <person name="Alves J.M."/>
            <person name="Serrano M.G."/>
            <person name="Maia da Silva F."/>
            <person name="Voegtly L.J."/>
            <person name="Matveyev A.V."/>
            <person name="Teixeira M.M."/>
            <person name="Camargo E.P."/>
            <person name="Buck G.A."/>
        </authorList>
    </citation>
    <scope>NUCLEOTIDE SEQUENCE [LARGE SCALE GENOMIC DNA]</scope>
    <source>
        <strain evidence="5 6">TCC079E</strain>
    </source>
</reference>
<keyword evidence="2 3" id="KW-0813">Transport</keyword>
<evidence type="ECO:0000313" key="5">
    <source>
        <dbReference type="EMBL" id="AGF47050.1"/>
    </source>
</evidence>
<dbReference type="HOGENOM" id="CLU_042628_2_1_4"/>
<dbReference type="InterPro" id="IPR001268">
    <property type="entry name" value="NADH_UbQ_OxRdtase_30kDa_su"/>
</dbReference>
<dbReference type="PATRIC" id="fig|1208919.3.peg.491"/>
<keyword evidence="3" id="KW-1003">Cell membrane</keyword>
<gene>
    <name evidence="3" type="primary">nuoC</name>
    <name evidence="5" type="ORF">CDSE_0790</name>
</gene>
<dbReference type="PANTHER" id="PTHR10884">
    <property type="entry name" value="NADH DEHYDROGENASE UBIQUINONE IRON-SULFUR PROTEIN 3"/>
    <property type="match status" value="1"/>
</dbReference>
<evidence type="ECO:0000259" key="4">
    <source>
        <dbReference type="Pfam" id="PF00329"/>
    </source>
</evidence>
<dbReference type="GO" id="GO:0048038">
    <property type="term" value="F:quinone binding"/>
    <property type="evidence" value="ECO:0007669"/>
    <property type="project" value="UniProtKB-KW"/>
</dbReference>
<dbReference type="eggNOG" id="COG0852">
    <property type="taxonomic scope" value="Bacteria"/>
</dbReference>
<keyword evidence="5" id="KW-0560">Oxidoreductase</keyword>
<evidence type="ECO:0000256" key="2">
    <source>
        <dbReference type="ARBA" id="ARBA00022448"/>
    </source>
</evidence>
<name>M1M4A0_9PROT</name>
<organism evidence="5 6">
    <name type="scientific">Candidatus Kinetoplastidibacterium desouzai TCC079E</name>
    <dbReference type="NCBI Taxonomy" id="1208919"/>
    <lineage>
        <taxon>Bacteria</taxon>
        <taxon>Pseudomonadati</taxon>
        <taxon>Pseudomonadota</taxon>
        <taxon>Betaproteobacteria</taxon>
        <taxon>Candidatus Kinetoplastidibacterium</taxon>
    </lineage>
</organism>
<proteinExistence type="inferred from homology"/>
<keyword evidence="3" id="KW-0472">Membrane</keyword>
<comment type="catalytic activity">
    <reaction evidence="3">
        <text>a quinone + NADH + 5 H(+)(in) = a quinol + NAD(+) + 4 H(+)(out)</text>
        <dbReference type="Rhea" id="RHEA:57888"/>
        <dbReference type="ChEBI" id="CHEBI:15378"/>
        <dbReference type="ChEBI" id="CHEBI:24646"/>
        <dbReference type="ChEBI" id="CHEBI:57540"/>
        <dbReference type="ChEBI" id="CHEBI:57945"/>
        <dbReference type="ChEBI" id="CHEBI:132124"/>
    </reaction>
</comment>
<feature type="domain" description="NADH:ubiquinone oxidoreductase 30kDa subunit" evidence="4">
    <location>
        <begin position="33"/>
        <end position="168"/>
    </location>
</feature>
<dbReference type="Proteomes" id="UP000011547">
    <property type="component" value="Chromosome"/>
</dbReference>
<dbReference type="Pfam" id="PF00329">
    <property type="entry name" value="Complex1_30kDa"/>
    <property type="match status" value="1"/>
</dbReference>
<dbReference type="OrthoDB" id="9803286at2"/>
<dbReference type="SUPFAM" id="SSF143243">
    <property type="entry name" value="Nqo5-like"/>
    <property type="match status" value="1"/>
</dbReference>
<protein>
    <recommendedName>
        <fullName evidence="3">NADH-quinone oxidoreductase subunit C</fullName>
        <ecNumber evidence="3">7.1.1.-</ecNumber>
    </recommendedName>
    <alternativeName>
        <fullName evidence="3">NADH dehydrogenase I subunit C</fullName>
    </alternativeName>
    <alternativeName>
        <fullName evidence="3">NDH-1 subunit C</fullName>
    </alternativeName>
</protein>
<dbReference type="Gene3D" id="3.30.460.80">
    <property type="entry name" value="NADH:ubiquinone oxidoreductase, 30kDa subunit"/>
    <property type="match status" value="1"/>
</dbReference>
<accession>M1M4A0</accession>
<keyword evidence="3" id="KW-0520">NAD</keyword>
<dbReference type="GO" id="GO:0050136">
    <property type="term" value="F:NADH dehydrogenase (quinone) (non-electrogenic) activity"/>
    <property type="evidence" value="ECO:0007669"/>
    <property type="project" value="UniProtKB-UniRule"/>
</dbReference>
<dbReference type="RefSeq" id="WP_015396461.1">
    <property type="nucleotide sequence ID" value="NC_020294.1"/>
</dbReference>
<keyword evidence="3" id="KW-1278">Translocase</keyword>
<dbReference type="GO" id="GO:0005886">
    <property type="term" value="C:plasma membrane"/>
    <property type="evidence" value="ECO:0007669"/>
    <property type="project" value="UniProtKB-SubCell"/>
</dbReference>
<evidence type="ECO:0000256" key="3">
    <source>
        <dbReference type="HAMAP-Rule" id="MF_01357"/>
    </source>
</evidence>
<dbReference type="PANTHER" id="PTHR10884:SF14">
    <property type="entry name" value="NADH DEHYDROGENASE [UBIQUINONE] IRON-SULFUR PROTEIN 3, MITOCHONDRIAL"/>
    <property type="match status" value="1"/>
</dbReference>
<evidence type="ECO:0000256" key="1">
    <source>
        <dbReference type="ARBA" id="ARBA00007569"/>
    </source>
</evidence>
<dbReference type="GO" id="GO:0008137">
    <property type="term" value="F:NADH dehydrogenase (ubiquinone) activity"/>
    <property type="evidence" value="ECO:0007669"/>
    <property type="project" value="InterPro"/>
</dbReference>
<comment type="similarity">
    <text evidence="1 3">Belongs to the complex I 30 kDa subunit family.</text>
</comment>
<dbReference type="STRING" id="1208919.CDSE_0790"/>
<dbReference type="EC" id="7.1.1.-" evidence="3"/>
<dbReference type="AlphaFoldDB" id="M1M4A0"/>
<evidence type="ECO:0000313" key="6">
    <source>
        <dbReference type="Proteomes" id="UP000011547"/>
    </source>
</evidence>
<dbReference type="HAMAP" id="MF_01357">
    <property type="entry name" value="NDH1_NuoC"/>
    <property type="match status" value="1"/>
</dbReference>
<keyword evidence="3" id="KW-0874">Quinone</keyword>
<dbReference type="InterPro" id="IPR037232">
    <property type="entry name" value="NADH_quin_OxRdtase_su_C/D-like"/>
</dbReference>
<dbReference type="InterPro" id="IPR010218">
    <property type="entry name" value="NADH_DH_suC"/>
</dbReference>
<keyword evidence="3" id="KW-0830">Ubiquinone</keyword>
<comment type="function">
    <text evidence="3">NDH-1 shuttles electrons from NADH, via FMN and iron-sulfur (Fe-S) centers, to quinones in the respiratory chain. The immediate electron acceptor for the enzyme in this species is believed to be ubiquinone. Couples the redox reaction to proton translocation (for every two electrons transferred, four hydrogen ions are translocated across the cytoplasmic membrane), and thus conserves the redox energy in a proton gradient.</text>
</comment>